<evidence type="ECO:0000256" key="4">
    <source>
        <dbReference type="ARBA" id="ARBA00022692"/>
    </source>
</evidence>
<keyword evidence="5 7" id="KW-1133">Transmembrane helix</keyword>
<dbReference type="SUPFAM" id="SSF160964">
    <property type="entry name" value="MalF N-terminal region-like"/>
    <property type="match status" value="1"/>
</dbReference>
<comment type="subcellular location">
    <subcellularLocation>
        <location evidence="1 7">Cell membrane</location>
        <topology evidence="1 7">Multi-pass membrane protein</topology>
    </subcellularLocation>
</comment>
<accession>A0ABW4JFW7</accession>
<name>A0ABW4JFW7_9BACL</name>
<keyword evidence="10" id="KW-1185">Reference proteome</keyword>
<sequence>MKVAKHSGFSMKRRDGIAGYLFIAPGIIGFLVFVLYPLISSVYFALTDWSGWNSPTFVGLHNFIYMFTVDPSFWPSLRATAIYVFLSVPTGLALGLFLAVLLNRKLPGIRIFRTMYYLPVVLPSVATLTLWKFILDPQYGLANQLLRTLHLPTSSWLQSNVMAMPSIVIIGLWGVGGSMIIFLAGLQTVSSELYEAAQVDGASVWRSFWSVTLPMITPIVFLQLITGIIGAFQAFNQAQILTQGGPNYSTNLLNYSIYDNAFNGHEFGYASAQMWVLFVIIMIFTFITFKFSNQWVYYEADESR</sequence>
<proteinExistence type="inferred from homology"/>
<evidence type="ECO:0000313" key="9">
    <source>
        <dbReference type="EMBL" id="MFD1675296.1"/>
    </source>
</evidence>
<evidence type="ECO:0000256" key="3">
    <source>
        <dbReference type="ARBA" id="ARBA00022475"/>
    </source>
</evidence>
<dbReference type="RefSeq" id="WP_377943170.1">
    <property type="nucleotide sequence ID" value="NZ_JBHUCX010000028.1"/>
</dbReference>
<keyword evidence="3" id="KW-1003">Cell membrane</keyword>
<keyword evidence="4 7" id="KW-0812">Transmembrane</keyword>
<feature type="transmembrane region" description="Helical" evidence="7">
    <location>
        <begin position="267"/>
        <end position="289"/>
    </location>
</feature>
<organism evidence="9 10">
    <name type="scientific">Alicyclobacillus fodiniaquatilis</name>
    <dbReference type="NCBI Taxonomy" id="1661150"/>
    <lineage>
        <taxon>Bacteria</taxon>
        <taxon>Bacillati</taxon>
        <taxon>Bacillota</taxon>
        <taxon>Bacilli</taxon>
        <taxon>Bacillales</taxon>
        <taxon>Alicyclobacillaceae</taxon>
        <taxon>Alicyclobacillus</taxon>
    </lineage>
</organism>
<dbReference type="PANTHER" id="PTHR30193:SF1">
    <property type="entry name" value="ABC TRANSPORTER PERMEASE PROTEIN YESP-RELATED"/>
    <property type="match status" value="1"/>
</dbReference>
<reference evidence="10" key="1">
    <citation type="journal article" date="2019" name="Int. J. Syst. Evol. Microbiol.">
        <title>The Global Catalogue of Microorganisms (GCM) 10K type strain sequencing project: providing services to taxonomists for standard genome sequencing and annotation.</title>
        <authorList>
            <consortium name="The Broad Institute Genomics Platform"/>
            <consortium name="The Broad Institute Genome Sequencing Center for Infectious Disease"/>
            <person name="Wu L."/>
            <person name="Ma J."/>
        </authorList>
    </citation>
    <scope>NUCLEOTIDE SEQUENCE [LARGE SCALE GENOMIC DNA]</scope>
    <source>
        <strain evidence="10">CGMCC 1.12286</strain>
    </source>
</reference>
<dbReference type="Proteomes" id="UP001597079">
    <property type="component" value="Unassembled WGS sequence"/>
</dbReference>
<keyword evidence="2 7" id="KW-0813">Transport</keyword>
<feature type="transmembrane region" description="Helical" evidence="7">
    <location>
        <begin position="114"/>
        <end position="134"/>
    </location>
</feature>
<dbReference type="CDD" id="cd06261">
    <property type="entry name" value="TM_PBP2"/>
    <property type="match status" value="1"/>
</dbReference>
<keyword evidence="6 7" id="KW-0472">Membrane</keyword>
<feature type="transmembrane region" description="Helical" evidence="7">
    <location>
        <begin position="81"/>
        <end position="102"/>
    </location>
</feature>
<feature type="transmembrane region" description="Helical" evidence="7">
    <location>
        <begin position="207"/>
        <end position="232"/>
    </location>
</feature>
<comment type="caution">
    <text evidence="9">The sequence shown here is derived from an EMBL/GenBank/DDBJ whole genome shotgun (WGS) entry which is preliminary data.</text>
</comment>
<gene>
    <name evidence="9" type="ORF">ACFSB2_11375</name>
</gene>
<dbReference type="Gene3D" id="1.10.3720.10">
    <property type="entry name" value="MetI-like"/>
    <property type="match status" value="1"/>
</dbReference>
<feature type="domain" description="ABC transmembrane type-1" evidence="8">
    <location>
        <begin position="77"/>
        <end position="288"/>
    </location>
</feature>
<dbReference type="InterPro" id="IPR000515">
    <property type="entry name" value="MetI-like"/>
</dbReference>
<evidence type="ECO:0000259" key="8">
    <source>
        <dbReference type="PROSITE" id="PS50928"/>
    </source>
</evidence>
<dbReference type="PANTHER" id="PTHR30193">
    <property type="entry name" value="ABC TRANSPORTER PERMEASE PROTEIN"/>
    <property type="match status" value="1"/>
</dbReference>
<evidence type="ECO:0000256" key="7">
    <source>
        <dbReference type="RuleBase" id="RU363032"/>
    </source>
</evidence>
<dbReference type="PROSITE" id="PS50928">
    <property type="entry name" value="ABC_TM1"/>
    <property type="match status" value="1"/>
</dbReference>
<comment type="similarity">
    <text evidence="7">Belongs to the binding-protein-dependent transport system permease family.</text>
</comment>
<feature type="transmembrane region" description="Helical" evidence="7">
    <location>
        <begin position="20"/>
        <end position="46"/>
    </location>
</feature>
<dbReference type="Gene3D" id="1.20.58.370">
    <property type="entry name" value="MalF N-terminal region-like"/>
    <property type="match status" value="1"/>
</dbReference>
<feature type="transmembrane region" description="Helical" evidence="7">
    <location>
        <begin position="162"/>
        <end position="186"/>
    </location>
</feature>
<dbReference type="InterPro" id="IPR035906">
    <property type="entry name" value="MetI-like_sf"/>
</dbReference>
<evidence type="ECO:0000256" key="2">
    <source>
        <dbReference type="ARBA" id="ARBA00022448"/>
    </source>
</evidence>
<evidence type="ECO:0000313" key="10">
    <source>
        <dbReference type="Proteomes" id="UP001597079"/>
    </source>
</evidence>
<evidence type="ECO:0000256" key="1">
    <source>
        <dbReference type="ARBA" id="ARBA00004651"/>
    </source>
</evidence>
<evidence type="ECO:0000256" key="6">
    <source>
        <dbReference type="ARBA" id="ARBA00023136"/>
    </source>
</evidence>
<dbReference type="SUPFAM" id="SSF161098">
    <property type="entry name" value="MetI-like"/>
    <property type="match status" value="1"/>
</dbReference>
<dbReference type="InterPro" id="IPR035277">
    <property type="entry name" value="MalF_N"/>
</dbReference>
<dbReference type="EMBL" id="JBHUCX010000028">
    <property type="protein sequence ID" value="MFD1675296.1"/>
    <property type="molecule type" value="Genomic_DNA"/>
</dbReference>
<dbReference type="Pfam" id="PF00528">
    <property type="entry name" value="BPD_transp_1"/>
    <property type="match status" value="1"/>
</dbReference>
<dbReference type="InterPro" id="IPR051393">
    <property type="entry name" value="ABC_transporter_permease"/>
</dbReference>
<protein>
    <submittedName>
        <fullName evidence="9">Carbohydrate ABC transporter permease</fullName>
    </submittedName>
</protein>
<evidence type="ECO:0000256" key="5">
    <source>
        <dbReference type="ARBA" id="ARBA00022989"/>
    </source>
</evidence>